<dbReference type="SUPFAM" id="SSF56281">
    <property type="entry name" value="Metallo-hydrolase/oxidoreductase"/>
    <property type="match status" value="1"/>
</dbReference>
<gene>
    <name evidence="2" type="ORF">GYA93_12740</name>
</gene>
<dbReference type="Pfam" id="PF00753">
    <property type="entry name" value="Lactamase_B"/>
    <property type="match status" value="1"/>
</dbReference>
<dbReference type="InterPro" id="IPR001279">
    <property type="entry name" value="Metallo-B-lactamas"/>
</dbReference>
<accession>A0A7K3LQB6</accession>
<reference evidence="2 3" key="1">
    <citation type="submission" date="2020-01" db="EMBL/GenBank/DDBJ databases">
        <title>Investigation of new actinobacteria for the biodesulphurisation of diesel fuel.</title>
        <authorList>
            <person name="Athi Narayanan S.M."/>
        </authorList>
    </citation>
    <scope>NUCLEOTIDE SEQUENCE [LARGE SCALE GENOMIC DNA]</scope>
    <source>
        <strain evidence="2 3">213E</strain>
    </source>
</reference>
<keyword evidence="2" id="KW-0378">Hydrolase</keyword>
<name>A0A7K3LQB6_9ACTN</name>
<feature type="domain" description="Metallo-beta-lactamase" evidence="1">
    <location>
        <begin position="50"/>
        <end position="163"/>
    </location>
</feature>
<dbReference type="EMBL" id="JAADZU010000038">
    <property type="protein sequence ID" value="NDK90439.1"/>
    <property type="molecule type" value="Genomic_DNA"/>
</dbReference>
<proteinExistence type="predicted"/>
<dbReference type="RefSeq" id="WP_059039653.1">
    <property type="nucleotide sequence ID" value="NZ_JAADZU010000038.1"/>
</dbReference>
<dbReference type="PANTHER" id="PTHR23131">
    <property type="entry name" value="ENDORIBONUCLEASE LACTB2"/>
    <property type="match status" value="1"/>
</dbReference>
<sequence>MSTSGGKVACSYPVRRYIDQLAYLGVGERHTIDGFDLTGGPYPHQARLLRRAGAPDLADAVDALDLEDFERDQPFGPPTHWITDAETFDLGAQTLHRTPGHTRGHTVFELPESGLLFTGDHLLPRITPSLGFEHTPEDSPLTSYLGSLTQFADRTGLRMLPAHGDASYPADVRARELLDHHDRRLGEIRQLVADGHRDAASIAAAMTWTRHERHLTELGTVHATTAILEVRAHLEHLVRAGSLVRDGDRPESYQVAE</sequence>
<organism evidence="2 3">
    <name type="scientific">Gordonia desulfuricans</name>
    <dbReference type="NCBI Taxonomy" id="89051"/>
    <lineage>
        <taxon>Bacteria</taxon>
        <taxon>Bacillati</taxon>
        <taxon>Actinomycetota</taxon>
        <taxon>Actinomycetes</taxon>
        <taxon>Mycobacteriales</taxon>
        <taxon>Gordoniaceae</taxon>
        <taxon>Gordonia</taxon>
    </lineage>
</organism>
<evidence type="ECO:0000259" key="1">
    <source>
        <dbReference type="Pfam" id="PF00753"/>
    </source>
</evidence>
<evidence type="ECO:0000313" key="2">
    <source>
        <dbReference type="EMBL" id="NDK90439.1"/>
    </source>
</evidence>
<dbReference type="InterPro" id="IPR036866">
    <property type="entry name" value="RibonucZ/Hydroxyglut_hydro"/>
</dbReference>
<dbReference type="GO" id="GO:0016787">
    <property type="term" value="F:hydrolase activity"/>
    <property type="evidence" value="ECO:0007669"/>
    <property type="project" value="UniProtKB-KW"/>
</dbReference>
<protein>
    <submittedName>
        <fullName evidence="2">MBL fold metallo-hydrolase</fullName>
    </submittedName>
</protein>
<evidence type="ECO:0000313" key="3">
    <source>
        <dbReference type="Proteomes" id="UP000466307"/>
    </source>
</evidence>
<dbReference type="PANTHER" id="PTHR23131:SF4">
    <property type="entry name" value="METALLO-BETA-LACTAMASE SUPERFAMILY POTEIN"/>
    <property type="match status" value="1"/>
</dbReference>
<dbReference type="InterPro" id="IPR050662">
    <property type="entry name" value="Sec-metab_biosynth-thioest"/>
</dbReference>
<comment type="caution">
    <text evidence="2">The sequence shown here is derived from an EMBL/GenBank/DDBJ whole genome shotgun (WGS) entry which is preliminary data.</text>
</comment>
<keyword evidence="3" id="KW-1185">Reference proteome</keyword>
<dbReference type="Gene3D" id="3.60.15.10">
    <property type="entry name" value="Ribonuclease Z/Hydroxyacylglutathione hydrolase-like"/>
    <property type="match status" value="1"/>
</dbReference>
<dbReference type="Proteomes" id="UP000466307">
    <property type="component" value="Unassembled WGS sequence"/>
</dbReference>
<dbReference type="AlphaFoldDB" id="A0A7K3LQB6"/>